<dbReference type="EMBL" id="LWDX02023356">
    <property type="protein sequence ID" value="OEL31459.1"/>
    <property type="molecule type" value="Genomic_DNA"/>
</dbReference>
<dbReference type="PANTHER" id="PTHR45125:SF3">
    <property type="entry name" value="NO-APICAL-MERISTEM-ASSOCIATED CARBOXY-TERMINAL DOMAIN PROTEIN"/>
    <property type="match status" value="1"/>
</dbReference>
<protein>
    <recommendedName>
        <fullName evidence="4">No apical meristem-associated C-terminal domain-containing protein</fullName>
    </recommendedName>
</protein>
<dbReference type="PANTHER" id="PTHR45125">
    <property type="entry name" value="F21J9.4-RELATED"/>
    <property type="match status" value="1"/>
</dbReference>
<feature type="compositionally biased region" description="Pro residues" evidence="1">
    <location>
        <begin position="13"/>
        <end position="22"/>
    </location>
</feature>
<evidence type="ECO:0000313" key="2">
    <source>
        <dbReference type="EMBL" id="OEL31459.1"/>
    </source>
</evidence>
<proteinExistence type="predicted"/>
<name>A0A1E5W252_9POAL</name>
<keyword evidence="3" id="KW-1185">Reference proteome</keyword>
<dbReference type="OrthoDB" id="2507178at2759"/>
<dbReference type="AlphaFoldDB" id="A0A1E5W252"/>
<dbReference type="Proteomes" id="UP000095767">
    <property type="component" value="Unassembled WGS sequence"/>
</dbReference>
<evidence type="ECO:0000256" key="1">
    <source>
        <dbReference type="SAM" id="MobiDB-lite"/>
    </source>
</evidence>
<accession>A0A1E5W252</accession>
<organism evidence="2 3">
    <name type="scientific">Dichanthelium oligosanthes</name>
    <dbReference type="NCBI Taxonomy" id="888268"/>
    <lineage>
        <taxon>Eukaryota</taxon>
        <taxon>Viridiplantae</taxon>
        <taxon>Streptophyta</taxon>
        <taxon>Embryophyta</taxon>
        <taxon>Tracheophyta</taxon>
        <taxon>Spermatophyta</taxon>
        <taxon>Magnoliopsida</taxon>
        <taxon>Liliopsida</taxon>
        <taxon>Poales</taxon>
        <taxon>Poaceae</taxon>
        <taxon>PACMAD clade</taxon>
        <taxon>Panicoideae</taxon>
        <taxon>Panicodae</taxon>
        <taxon>Paniceae</taxon>
        <taxon>Dichantheliinae</taxon>
        <taxon>Dichanthelium</taxon>
    </lineage>
</organism>
<feature type="region of interest" description="Disordered" evidence="1">
    <location>
        <begin position="1"/>
        <end position="52"/>
    </location>
</feature>
<reference evidence="2 3" key="1">
    <citation type="submission" date="2016-09" db="EMBL/GenBank/DDBJ databases">
        <title>The draft genome of Dichanthelium oligosanthes: A C3 panicoid grass species.</title>
        <authorList>
            <person name="Studer A.J."/>
            <person name="Schnable J.C."/>
            <person name="Brutnell T.P."/>
        </authorList>
    </citation>
    <scope>NUCLEOTIDE SEQUENCE [LARGE SCALE GENOMIC DNA]</scope>
    <source>
        <strain evidence="3">cv. Kellogg 1175</strain>
        <tissue evidence="2">Leaf</tissue>
    </source>
</reference>
<evidence type="ECO:0008006" key="4">
    <source>
        <dbReference type="Google" id="ProtNLM"/>
    </source>
</evidence>
<sequence>MFELMRDAGPGVQVPPPPPVVPSPGQCSNPPVEPPRRQGRVKTAASKPKQPNFTMSEDLTLCLAWLNGSLDPITGNGQRKASFWKCIERKYTAEKGENFPPRTLWSLEGRWQDIKEQVAKLRRTSPKFIARTKAATLIRTREHNGDMREQFNKLIHHDTKKLALKEDLLSMKRIEQDERILGMDLSTCNPMQHVMYEKLQREIMARWMARNTDSATP</sequence>
<gene>
    <name evidence="2" type="ORF">BAE44_0007522</name>
</gene>
<evidence type="ECO:0000313" key="3">
    <source>
        <dbReference type="Proteomes" id="UP000095767"/>
    </source>
</evidence>
<comment type="caution">
    <text evidence="2">The sequence shown here is derived from an EMBL/GenBank/DDBJ whole genome shotgun (WGS) entry which is preliminary data.</text>
</comment>